<comment type="caution">
    <text evidence="3">The sequence shown here is derived from an EMBL/GenBank/DDBJ whole genome shotgun (WGS) entry which is preliminary data.</text>
</comment>
<feature type="domain" description="GIY-YIG" evidence="2">
    <location>
        <begin position="3"/>
        <end position="79"/>
    </location>
</feature>
<dbReference type="PROSITE" id="PS50164">
    <property type="entry name" value="GIY_YIG"/>
    <property type="match status" value="1"/>
</dbReference>
<dbReference type="InterPro" id="IPR035901">
    <property type="entry name" value="GIY-YIG_endonuc_sf"/>
</dbReference>
<evidence type="ECO:0000313" key="3">
    <source>
        <dbReference type="EMBL" id="PZQ44737.1"/>
    </source>
</evidence>
<reference evidence="3 4" key="1">
    <citation type="submission" date="2017-08" db="EMBL/GenBank/DDBJ databases">
        <title>Infants hospitalized years apart are colonized by the same room-sourced microbial strains.</title>
        <authorList>
            <person name="Brooks B."/>
            <person name="Olm M.R."/>
            <person name="Firek B.A."/>
            <person name="Baker R."/>
            <person name="Thomas B.C."/>
            <person name="Morowitz M.J."/>
            <person name="Banfield J.F."/>
        </authorList>
    </citation>
    <scope>NUCLEOTIDE SEQUENCE [LARGE SCALE GENOMIC DNA]</scope>
    <source>
        <strain evidence="3">S2_005_002_R2_29</strain>
    </source>
</reference>
<gene>
    <name evidence="3" type="ORF">DI551_09535</name>
</gene>
<organism evidence="3 4">
    <name type="scientific">Micavibrio aeruginosavorus</name>
    <dbReference type="NCBI Taxonomy" id="349221"/>
    <lineage>
        <taxon>Bacteria</taxon>
        <taxon>Pseudomonadati</taxon>
        <taxon>Bdellovibrionota</taxon>
        <taxon>Bdellovibrionia</taxon>
        <taxon>Bdellovibrionales</taxon>
        <taxon>Pseudobdellovibrionaceae</taxon>
        <taxon>Micavibrio</taxon>
    </lineage>
</organism>
<evidence type="ECO:0000256" key="1">
    <source>
        <dbReference type="ARBA" id="ARBA00007435"/>
    </source>
</evidence>
<proteinExistence type="inferred from homology"/>
<evidence type="ECO:0000259" key="2">
    <source>
        <dbReference type="PROSITE" id="PS50164"/>
    </source>
</evidence>
<dbReference type="Gene3D" id="3.40.1440.10">
    <property type="entry name" value="GIY-YIG endonuclease"/>
    <property type="match status" value="1"/>
</dbReference>
<sequence>MDKGGYVYIIGNWTGDVLYTGVTSDLLKRIYQHKEGQGSGFSSKYHATKLLFYEGYGDIEWAIAREKEIKGWHREKKDALINSINPNWNDLAQGWFEDSSAPPAAARSE</sequence>
<protein>
    <recommendedName>
        <fullName evidence="2">GIY-YIG domain-containing protein</fullName>
    </recommendedName>
</protein>
<accession>A0A2W5PJJ3</accession>
<evidence type="ECO:0000313" key="4">
    <source>
        <dbReference type="Proteomes" id="UP000249417"/>
    </source>
</evidence>
<dbReference type="CDD" id="cd10448">
    <property type="entry name" value="GIY-YIG_unchar_3"/>
    <property type="match status" value="1"/>
</dbReference>
<name>A0A2W5PJJ3_9BACT</name>
<dbReference type="Pfam" id="PF01541">
    <property type="entry name" value="GIY-YIG"/>
    <property type="match status" value="1"/>
</dbReference>
<dbReference type="InterPro" id="IPR050190">
    <property type="entry name" value="UPF0213_domain"/>
</dbReference>
<dbReference type="EMBL" id="QFQB01000080">
    <property type="protein sequence ID" value="PZQ44737.1"/>
    <property type="molecule type" value="Genomic_DNA"/>
</dbReference>
<dbReference type="InterPro" id="IPR000305">
    <property type="entry name" value="GIY-YIG_endonuc"/>
</dbReference>
<dbReference type="SUPFAM" id="SSF82771">
    <property type="entry name" value="GIY-YIG endonuclease"/>
    <property type="match status" value="1"/>
</dbReference>
<dbReference type="PANTHER" id="PTHR34477:SF5">
    <property type="entry name" value="BSL5627 PROTEIN"/>
    <property type="match status" value="1"/>
</dbReference>
<dbReference type="PANTHER" id="PTHR34477">
    <property type="entry name" value="UPF0213 PROTEIN YHBQ"/>
    <property type="match status" value="1"/>
</dbReference>
<dbReference type="AlphaFoldDB" id="A0A2W5PJJ3"/>
<dbReference type="Proteomes" id="UP000249417">
    <property type="component" value="Unassembled WGS sequence"/>
</dbReference>
<comment type="similarity">
    <text evidence="1">Belongs to the UPF0213 family.</text>
</comment>